<sequence length="171" mass="18190">MDSIGIIQIFLLIITITVVAGFASVVYFLGEIYRALTRPEPEASPGVTNDHGAPDLAGSAPLPKGIDPRNAGSLEECLGTITEKYNLASFTLATADGLLIGSTKRGAEDEAARYSYLYTQGTLQDETGAELLGIPHHGETVIGIARPSEPLSPELASALEQDTRDVLQHWV</sequence>
<proteinExistence type="predicted"/>
<gene>
    <name evidence="1" type="ORF">MMAB1_2363</name>
</gene>
<dbReference type="OrthoDB" id="106642at2157"/>
<dbReference type="KEGG" id="mema:MMAB1_2363"/>
<protein>
    <submittedName>
        <fullName evidence="1">Uncharacterized protein</fullName>
    </submittedName>
</protein>
<dbReference type="EMBL" id="LT158599">
    <property type="protein sequence ID" value="CVK33576.1"/>
    <property type="molecule type" value="Genomic_DNA"/>
</dbReference>
<reference evidence="1 2" key="1">
    <citation type="submission" date="2016-01" db="EMBL/GenBank/DDBJ databases">
        <authorList>
            <person name="Manzoor S."/>
        </authorList>
    </citation>
    <scope>NUCLEOTIDE SEQUENCE [LARGE SCALE GENOMIC DNA]</scope>
    <source>
        <strain evidence="1">Methanoculleus sp MAB1</strain>
    </source>
</reference>
<dbReference type="AlphaFoldDB" id="A0A0X3BN88"/>
<accession>A0A0X3BN88</accession>
<dbReference type="Proteomes" id="UP000069850">
    <property type="component" value="Chromosome 1"/>
</dbReference>
<dbReference type="OMA" id="YYVESKG"/>
<organism evidence="1 2">
    <name type="scientific">Methanoculleus bourgensis</name>
    <dbReference type="NCBI Taxonomy" id="83986"/>
    <lineage>
        <taxon>Archaea</taxon>
        <taxon>Methanobacteriati</taxon>
        <taxon>Methanobacteriota</taxon>
        <taxon>Stenosarchaea group</taxon>
        <taxon>Methanomicrobia</taxon>
        <taxon>Methanomicrobiales</taxon>
        <taxon>Methanomicrobiaceae</taxon>
        <taxon>Methanoculleus</taxon>
    </lineage>
</organism>
<evidence type="ECO:0000313" key="1">
    <source>
        <dbReference type="EMBL" id="CVK33576.1"/>
    </source>
</evidence>
<dbReference type="GeneID" id="13353561"/>
<evidence type="ECO:0000313" key="2">
    <source>
        <dbReference type="Proteomes" id="UP000069850"/>
    </source>
</evidence>
<dbReference type="RefSeq" id="WP_014867727.1">
    <property type="nucleotide sequence ID" value="NZ_BSDU01000001.1"/>
</dbReference>
<dbReference type="GeneID" id="27138027"/>
<name>A0A0X3BN88_9EURY</name>